<proteinExistence type="inferred from homology"/>
<gene>
    <name evidence="3" type="ORF">WJX84_006307</name>
</gene>
<sequence>MPTLFYLAHCEAELCSALLEANAAAGTLHNVAILGNSLAMSSTKPYLSPHQQSVMRAACSQEIAIPELDMQTAAAFNDLALHILQDVLDVDIPAGLS</sequence>
<comment type="similarity">
    <text evidence="1">Belongs to the SRR1 family.</text>
</comment>
<evidence type="ECO:0000313" key="3">
    <source>
        <dbReference type="EMBL" id="KAK9862437.1"/>
    </source>
</evidence>
<accession>A0AAW1SYC4</accession>
<dbReference type="Proteomes" id="UP001485043">
    <property type="component" value="Unassembled WGS sequence"/>
</dbReference>
<comment type="caution">
    <text evidence="3">The sequence shown here is derived from an EMBL/GenBank/DDBJ whole genome shotgun (WGS) entry which is preliminary data.</text>
</comment>
<dbReference type="GO" id="GO:0005634">
    <property type="term" value="C:nucleus"/>
    <property type="evidence" value="ECO:0007669"/>
    <property type="project" value="TreeGrafter"/>
</dbReference>
<dbReference type="Pfam" id="PF07985">
    <property type="entry name" value="SRR1"/>
    <property type="match status" value="1"/>
</dbReference>
<evidence type="ECO:0000259" key="2">
    <source>
        <dbReference type="Pfam" id="PF07985"/>
    </source>
</evidence>
<keyword evidence="4" id="KW-1185">Reference proteome</keyword>
<dbReference type="PANTHER" id="PTHR28626">
    <property type="entry name" value="SRR1-LIKE PROTEIN"/>
    <property type="match status" value="1"/>
</dbReference>
<evidence type="ECO:0000313" key="4">
    <source>
        <dbReference type="Proteomes" id="UP001485043"/>
    </source>
</evidence>
<dbReference type="InterPro" id="IPR012942">
    <property type="entry name" value="SRR1-like"/>
</dbReference>
<feature type="domain" description="SRR1-like" evidence="2">
    <location>
        <begin position="2"/>
        <end position="83"/>
    </location>
</feature>
<protein>
    <recommendedName>
        <fullName evidence="2">SRR1-like domain-containing protein</fullName>
    </recommendedName>
</protein>
<organism evidence="3 4">
    <name type="scientific">Apatococcus fuscideae</name>
    <dbReference type="NCBI Taxonomy" id="2026836"/>
    <lineage>
        <taxon>Eukaryota</taxon>
        <taxon>Viridiplantae</taxon>
        <taxon>Chlorophyta</taxon>
        <taxon>core chlorophytes</taxon>
        <taxon>Trebouxiophyceae</taxon>
        <taxon>Chlorellales</taxon>
        <taxon>Chlorellaceae</taxon>
        <taxon>Apatococcus</taxon>
    </lineage>
</organism>
<evidence type="ECO:0000256" key="1">
    <source>
        <dbReference type="ARBA" id="ARBA00009856"/>
    </source>
</evidence>
<name>A0AAW1SYC4_9CHLO</name>
<dbReference type="GO" id="GO:0005737">
    <property type="term" value="C:cytoplasm"/>
    <property type="evidence" value="ECO:0007669"/>
    <property type="project" value="TreeGrafter"/>
</dbReference>
<reference evidence="3 4" key="1">
    <citation type="journal article" date="2024" name="Nat. Commun.">
        <title>Phylogenomics reveals the evolutionary origins of lichenization in chlorophyte algae.</title>
        <authorList>
            <person name="Puginier C."/>
            <person name="Libourel C."/>
            <person name="Otte J."/>
            <person name="Skaloud P."/>
            <person name="Haon M."/>
            <person name="Grisel S."/>
            <person name="Petersen M."/>
            <person name="Berrin J.G."/>
            <person name="Delaux P.M."/>
            <person name="Dal Grande F."/>
            <person name="Keller J."/>
        </authorList>
    </citation>
    <scope>NUCLEOTIDE SEQUENCE [LARGE SCALE GENOMIC DNA]</scope>
    <source>
        <strain evidence="3 4">SAG 2523</strain>
    </source>
</reference>
<dbReference type="InterPro" id="IPR040044">
    <property type="entry name" value="SRR1L"/>
</dbReference>
<dbReference type="AlphaFoldDB" id="A0AAW1SYC4"/>
<dbReference type="PANTHER" id="PTHR28626:SF3">
    <property type="entry name" value="SRR1-LIKE PROTEIN"/>
    <property type="match status" value="1"/>
</dbReference>
<dbReference type="EMBL" id="JALJOV010000606">
    <property type="protein sequence ID" value="KAK9862437.1"/>
    <property type="molecule type" value="Genomic_DNA"/>
</dbReference>